<name>A0ABY9JB89_9ACTN</name>
<dbReference type="RefSeq" id="WP_306103098.1">
    <property type="nucleotide sequence ID" value="NZ_CP120983.1"/>
</dbReference>
<keyword evidence="2" id="KW-1185">Reference proteome</keyword>
<sequence>MTTTVPTAADARELYDFLSRRVDEEHTAALADETLEGEAQARYFRLSNASKYGLPGTVESVSYLLAQGDTEGVTRVWHLLTGAGEQWRDHADYLPAWQNPQLASIRQALEG</sequence>
<accession>A0ABY9JB89</accession>
<proteinExistence type="predicted"/>
<reference evidence="1 2" key="1">
    <citation type="submission" date="2023-03" db="EMBL/GenBank/DDBJ databases">
        <title>Isolation and description of six Streptomyces strains from soil environments, able to metabolize different microbial glucans.</title>
        <authorList>
            <person name="Widen T."/>
            <person name="Larsbrink J."/>
        </authorList>
    </citation>
    <scope>NUCLEOTIDE SEQUENCE [LARGE SCALE GENOMIC DNA]</scope>
    <source>
        <strain evidence="1 2">Alt3</strain>
    </source>
</reference>
<dbReference type="EMBL" id="CP120983">
    <property type="protein sequence ID" value="WLQ63372.1"/>
    <property type="molecule type" value="Genomic_DNA"/>
</dbReference>
<evidence type="ECO:0000313" key="1">
    <source>
        <dbReference type="EMBL" id="WLQ63372.1"/>
    </source>
</evidence>
<dbReference type="Proteomes" id="UP001224433">
    <property type="component" value="Chromosome"/>
</dbReference>
<gene>
    <name evidence="1" type="ORF">P8A20_07070</name>
</gene>
<protein>
    <submittedName>
        <fullName evidence="1">Uncharacterized protein</fullName>
    </submittedName>
</protein>
<organism evidence="1 2">
    <name type="scientific">Streptomyces glycanivorans</name>
    <dbReference type="NCBI Taxonomy" id="3033808"/>
    <lineage>
        <taxon>Bacteria</taxon>
        <taxon>Bacillati</taxon>
        <taxon>Actinomycetota</taxon>
        <taxon>Actinomycetes</taxon>
        <taxon>Kitasatosporales</taxon>
        <taxon>Streptomycetaceae</taxon>
        <taxon>Streptomyces</taxon>
    </lineage>
</organism>
<evidence type="ECO:0000313" key="2">
    <source>
        <dbReference type="Proteomes" id="UP001224433"/>
    </source>
</evidence>